<dbReference type="PANTHER" id="PTHR22916:SF3">
    <property type="entry name" value="UDP-GLCNAC:BETAGAL BETA-1,3-N-ACETYLGLUCOSAMINYLTRANSFERASE-LIKE PROTEIN 1"/>
    <property type="match status" value="1"/>
</dbReference>
<dbReference type="Pfam" id="PF00535">
    <property type="entry name" value="Glycos_transf_2"/>
    <property type="match status" value="1"/>
</dbReference>
<reference evidence="2 3" key="1">
    <citation type="submission" date="2018-06" db="EMBL/GenBank/DDBJ databases">
        <title>The complete genome sequence of a nosiheptide producer Streptomyces actuosus ATCC 25421: deducing the ability of producing a new class III lantibiotics.</title>
        <authorList>
            <person name="Liu W."/>
            <person name="Sun F."/>
            <person name="Hu Y."/>
        </authorList>
    </citation>
    <scope>NUCLEOTIDE SEQUENCE [LARGE SCALE GENOMIC DNA]</scope>
    <source>
        <strain evidence="2 3">ATCC 25421</strain>
    </source>
</reference>
<dbReference type="AlphaFoldDB" id="A0A2U9P234"/>
<dbReference type="InterPro" id="IPR043149">
    <property type="entry name" value="TagF_N"/>
</dbReference>
<feature type="domain" description="Glycosyltransferase 2-like" evidence="1">
    <location>
        <begin position="5"/>
        <end position="156"/>
    </location>
</feature>
<dbReference type="PANTHER" id="PTHR22916">
    <property type="entry name" value="GLYCOSYLTRANSFERASE"/>
    <property type="match status" value="1"/>
</dbReference>
<keyword evidence="3" id="KW-1185">Reference proteome</keyword>
<dbReference type="Proteomes" id="UP000247634">
    <property type="component" value="Chromosome"/>
</dbReference>
<dbReference type="KEGG" id="sact:DMT42_15640"/>
<dbReference type="CDD" id="cd00761">
    <property type="entry name" value="Glyco_tranf_GTA_type"/>
    <property type="match status" value="1"/>
</dbReference>
<name>A0A2U9P234_STRAS</name>
<sequence length="355" mass="38668">MPRFSVIVPAYQVQAYLPACLESVLTQSYADLEPIVVDDRSPDASGEIAGEYAARDPRVRALRLPRRAGAGGARAAGAAEATGDYLLFLDGDDTLTAHALRAIADRLKETGEPDVPVHAVAHAHRDGRVERDAAGMVLTEFLRPARAHYRRYRTPGAAVRPAGRLRHALIRFGLHRTHRLLRLAQAAAGRLAKAAVKAARAGRSALLRLHYRVQLRLPLRADRAVFAAHRDRSHGYHPGALEQAFRAHAPQVRTAWIAAPEHHHTVPPGPRRITPGPAAYWTALARSRYVVSNDHLGLVKRPGQVFVQTRHGTPAQAQVVPLDERRPVPSASAFARPPLATVPRPAAAPTVAERL</sequence>
<dbReference type="GO" id="GO:0047355">
    <property type="term" value="F:CDP-glycerol glycerophosphotransferase activity"/>
    <property type="evidence" value="ECO:0007669"/>
    <property type="project" value="InterPro"/>
</dbReference>
<evidence type="ECO:0000313" key="3">
    <source>
        <dbReference type="Proteomes" id="UP000247634"/>
    </source>
</evidence>
<proteinExistence type="predicted"/>
<dbReference type="InterPro" id="IPR029044">
    <property type="entry name" value="Nucleotide-diphossugar_trans"/>
</dbReference>
<dbReference type="EMBL" id="CP029788">
    <property type="protein sequence ID" value="AWT43607.1"/>
    <property type="molecule type" value="Genomic_DNA"/>
</dbReference>
<dbReference type="OrthoDB" id="4547437at2"/>
<dbReference type="Gene3D" id="3.90.550.10">
    <property type="entry name" value="Spore Coat Polysaccharide Biosynthesis Protein SpsA, Chain A"/>
    <property type="match status" value="1"/>
</dbReference>
<dbReference type="GO" id="GO:0016758">
    <property type="term" value="F:hexosyltransferase activity"/>
    <property type="evidence" value="ECO:0007669"/>
    <property type="project" value="UniProtKB-ARBA"/>
</dbReference>
<dbReference type="Pfam" id="PF04464">
    <property type="entry name" value="Glyphos_transf"/>
    <property type="match status" value="1"/>
</dbReference>
<dbReference type="InterPro" id="IPR007554">
    <property type="entry name" value="Glycerophosphate_synth"/>
</dbReference>
<dbReference type="Gene3D" id="3.40.50.11820">
    <property type="match status" value="1"/>
</dbReference>
<dbReference type="GO" id="GO:0016020">
    <property type="term" value="C:membrane"/>
    <property type="evidence" value="ECO:0007669"/>
    <property type="project" value="InterPro"/>
</dbReference>
<dbReference type="InterPro" id="IPR001173">
    <property type="entry name" value="Glyco_trans_2-like"/>
</dbReference>
<dbReference type="SUPFAM" id="SSF53448">
    <property type="entry name" value="Nucleotide-diphospho-sugar transferases"/>
    <property type="match status" value="1"/>
</dbReference>
<protein>
    <recommendedName>
        <fullName evidence="1">Glycosyltransferase 2-like domain-containing protein</fullName>
    </recommendedName>
</protein>
<organism evidence="2 3">
    <name type="scientific">Streptomyces actuosus</name>
    <dbReference type="NCBI Taxonomy" id="1885"/>
    <lineage>
        <taxon>Bacteria</taxon>
        <taxon>Bacillati</taxon>
        <taxon>Actinomycetota</taxon>
        <taxon>Actinomycetes</taxon>
        <taxon>Kitasatosporales</taxon>
        <taxon>Streptomycetaceae</taxon>
        <taxon>Streptomyces</taxon>
    </lineage>
</organism>
<evidence type="ECO:0000313" key="2">
    <source>
        <dbReference type="EMBL" id="AWT43607.1"/>
    </source>
</evidence>
<evidence type="ECO:0000259" key="1">
    <source>
        <dbReference type="Pfam" id="PF00535"/>
    </source>
</evidence>
<accession>A0A2U9P234</accession>
<gene>
    <name evidence="2" type="ORF">DMT42_15640</name>
</gene>